<evidence type="ECO:0000256" key="4">
    <source>
        <dbReference type="ARBA" id="ARBA00022840"/>
    </source>
</evidence>
<dbReference type="EMBL" id="CP137757">
    <property type="protein sequence ID" value="WPF25457.1"/>
    <property type="molecule type" value="Genomic_DNA"/>
</dbReference>
<dbReference type="SUPFAM" id="SSF52540">
    <property type="entry name" value="P-loop containing nucleoside triphosphate hydrolases"/>
    <property type="match status" value="1"/>
</dbReference>
<feature type="transmembrane region" description="Helical" evidence="7">
    <location>
        <begin position="55"/>
        <end position="73"/>
    </location>
</feature>
<dbReference type="SUPFAM" id="SSF90123">
    <property type="entry name" value="ABC transporter transmembrane region"/>
    <property type="match status" value="1"/>
</dbReference>
<dbReference type="Pfam" id="PF00664">
    <property type="entry name" value="ABC_membrane"/>
    <property type="match status" value="1"/>
</dbReference>
<keyword evidence="5 7" id="KW-1133">Transmembrane helix</keyword>
<dbReference type="AlphaFoldDB" id="A0AAU0Q2A4"/>
<feature type="transmembrane region" description="Helical" evidence="7">
    <location>
        <begin position="7"/>
        <end position="35"/>
    </location>
</feature>
<comment type="subcellular location">
    <subcellularLocation>
        <location evidence="1">Cell membrane</location>
        <topology evidence="1">Multi-pass membrane protein</topology>
    </subcellularLocation>
</comment>
<dbReference type="RefSeq" id="WP_269091299.1">
    <property type="nucleotide sequence ID" value="NZ_CP137757.1"/>
</dbReference>
<evidence type="ECO:0000256" key="5">
    <source>
        <dbReference type="ARBA" id="ARBA00022989"/>
    </source>
</evidence>
<dbReference type="InterPro" id="IPR003593">
    <property type="entry name" value="AAA+_ATPase"/>
</dbReference>
<dbReference type="InterPro" id="IPR039421">
    <property type="entry name" value="Type_1_exporter"/>
</dbReference>
<dbReference type="KEGG" id="cpsk:Q0N40_02620"/>
<organism evidence="9 10">
    <name type="scientific">Corynebacterium pseudokroppenstedtii</name>
    <dbReference type="NCBI Taxonomy" id="2804917"/>
    <lineage>
        <taxon>Bacteria</taxon>
        <taxon>Bacillati</taxon>
        <taxon>Actinomycetota</taxon>
        <taxon>Actinomycetes</taxon>
        <taxon>Mycobacteriales</taxon>
        <taxon>Corynebacteriaceae</taxon>
        <taxon>Corynebacterium</taxon>
    </lineage>
</organism>
<dbReference type="GO" id="GO:0005524">
    <property type="term" value="F:ATP binding"/>
    <property type="evidence" value="ECO:0007669"/>
    <property type="project" value="UniProtKB-KW"/>
</dbReference>
<dbReference type="Pfam" id="PF00005">
    <property type="entry name" value="ABC_tran"/>
    <property type="match status" value="1"/>
</dbReference>
<evidence type="ECO:0000256" key="6">
    <source>
        <dbReference type="ARBA" id="ARBA00023136"/>
    </source>
</evidence>
<evidence type="ECO:0000256" key="7">
    <source>
        <dbReference type="SAM" id="Phobius"/>
    </source>
</evidence>
<feature type="transmembrane region" description="Helical" evidence="7">
    <location>
        <begin position="236"/>
        <end position="261"/>
    </location>
</feature>
<dbReference type="GO" id="GO:0016887">
    <property type="term" value="F:ATP hydrolysis activity"/>
    <property type="evidence" value="ECO:0007669"/>
    <property type="project" value="InterPro"/>
</dbReference>
<proteinExistence type="predicted"/>
<dbReference type="SMART" id="SM00382">
    <property type="entry name" value="AAA"/>
    <property type="match status" value="1"/>
</dbReference>
<reference evidence="9 10" key="1">
    <citation type="submission" date="2023-10" db="EMBL/GenBank/DDBJ databases">
        <title>complete genome sequence of Corynebacterium pseudokroppenstedtii P15-C1.</title>
        <authorList>
            <person name="Bruggemann H."/>
            <person name="Poehlein A."/>
        </authorList>
    </citation>
    <scope>NUCLEOTIDE SEQUENCE [LARGE SCALE GENOMIC DNA]</scope>
    <source>
        <strain evidence="9 10">P15_C1</strain>
    </source>
</reference>
<dbReference type="Gene3D" id="1.20.1560.10">
    <property type="entry name" value="ABC transporter type 1, transmembrane domain"/>
    <property type="match status" value="1"/>
</dbReference>
<dbReference type="GO" id="GO:0005886">
    <property type="term" value="C:plasma membrane"/>
    <property type="evidence" value="ECO:0007669"/>
    <property type="project" value="UniProtKB-SubCell"/>
</dbReference>
<dbReference type="InterPro" id="IPR027417">
    <property type="entry name" value="P-loop_NTPase"/>
</dbReference>
<feature type="domain" description="ABC transmembrane type-1" evidence="8">
    <location>
        <begin position="11"/>
        <end position="299"/>
    </location>
</feature>
<dbReference type="PANTHER" id="PTHR24221:SF590">
    <property type="entry name" value="COMPONENT LINKED WITH THE ASSEMBLY OF CYTOCHROME' TRANSPORT TRANSMEMBRANE ATP-BINDING PROTEIN ABC TRANSPORTER CYDD-RELATED"/>
    <property type="match status" value="1"/>
</dbReference>
<feature type="transmembrane region" description="Helical" evidence="7">
    <location>
        <begin position="131"/>
        <end position="152"/>
    </location>
</feature>
<accession>A0AAU0Q2A4</accession>
<evidence type="ECO:0000256" key="1">
    <source>
        <dbReference type="ARBA" id="ARBA00004651"/>
    </source>
</evidence>
<evidence type="ECO:0000256" key="3">
    <source>
        <dbReference type="ARBA" id="ARBA00022741"/>
    </source>
</evidence>
<evidence type="ECO:0000313" key="9">
    <source>
        <dbReference type="EMBL" id="WPF25457.1"/>
    </source>
</evidence>
<protein>
    <submittedName>
        <fullName evidence="9">ABC transporter transmembrane domain-containing protein</fullName>
    </submittedName>
</protein>
<dbReference type="PROSITE" id="PS50929">
    <property type="entry name" value="ABC_TM1F"/>
    <property type="match status" value="1"/>
</dbReference>
<dbReference type="Gene3D" id="3.40.50.300">
    <property type="entry name" value="P-loop containing nucleotide triphosphate hydrolases"/>
    <property type="match status" value="2"/>
</dbReference>
<gene>
    <name evidence="9" type="ORF">Q0N40_02620</name>
</gene>
<keyword evidence="10" id="KW-1185">Reference proteome</keyword>
<dbReference type="GO" id="GO:0140359">
    <property type="term" value="F:ABC-type transporter activity"/>
    <property type="evidence" value="ECO:0007669"/>
    <property type="project" value="InterPro"/>
</dbReference>
<dbReference type="PANTHER" id="PTHR24221">
    <property type="entry name" value="ATP-BINDING CASSETTE SUB-FAMILY B"/>
    <property type="match status" value="1"/>
</dbReference>
<dbReference type="Proteomes" id="UP001174314">
    <property type="component" value="Chromosome"/>
</dbReference>
<evidence type="ECO:0000256" key="2">
    <source>
        <dbReference type="ARBA" id="ARBA00022692"/>
    </source>
</evidence>
<keyword evidence="2 7" id="KW-0812">Transmembrane</keyword>
<dbReference type="InterPro" id="IPR003439">
    <property type="entry name" value="ABC_transporter-like_ATP-bd"/>
</dbReference>
<keyword evidence="3" id="KW-0547">Nucleotide-binding</keyword>
<dbReference type="InterPro" id="IPR011527">
    <property type="entry name" value="ABC1_TM_dom"/>
</dbReference>
<sequence>MNARARWWVCVSAILSAVDTMLTVASGVLVGTLIARAVEPANRSEFLSHQLPSEYPYRLFWWLVLVVVVRALVSWTKTRLGDAAADSVVSTLRAQTLRHLVHQDPHRINRSYWHTILTHGLDSFRPYVTGFLPAAMASALSTPIALGAVAWLDVPSALWAGGTIPLIPFFMWLVGTLTQSRTERKLKDLSRLNDQLVDLVAGLPTLVAHGRQYDPEKEVRRLATTHKRSTMDVLKLAFLSTFVLEFIATLSVALVAVNIGFRLLGGHISLAKGLAILIIVPEVYAPLREVGARFHAAQDGVSALAAIRSELESSPPPRPTVPDQGHGPDSGLEVVLDHYSCEGRDGIHPHDLSAKARPGEITVLVGQNGSGKSTALMAVLGLGSGSGTAGVRDANGALSREEVWKRTAFLPQRPVITEGSIGDTSHLSLGQRQKESFRRLVPGKTLVVLDEPTAHLDEQSAKEMIHELRDLSAGGATVLVASHDPLVRCAADRVYDVGAIRDES</sequence>
<evidence type="ECO:0000313" key="10">
    <source>
        <dbReference type="Proteomes" id="UP001174314"/>
    </source>
</evidence>
<dbReference type="CDD" id="cd18584">
    <property type="entry name" value="ABC_6TM_AarD_CydD"/>
    <property type="match status" value="1"/>
</dbReference>
<dbReference type="CDD" id="cd00267">
    <property type="entry name" value="ABC_ATPase"/>
    <property type="match status" value="1"/>
</dbReference>
<evidence type="ECO:0000259" key="8">
    <source>
        <dbReference type="PROSITE" id="PS50929"/>
    </source>
</evidence>
<keyword evidence="4" id="KW-0067">ATP-binding</keyword>
<dbReference type="InterPro" id="IPR036640">
    <property type="entry name" value="ABC1_TM_sf"/>
</dbReference>
<feature type="transmembrane region" description="Helical" evidence="7">
    <location>
        <begin position="158"/>
        <end position="177"/>
    </location>
</feature>
<keyword evidence="6 7" id="KW-0472">Membrane</keyword>
<name>A0AAU0Q2A4_9CORY</name>